<keyword evidence="3" id="KW-1185">Reference proteome</keyword>
<dbReference type="InterPro" id="IPR007383">
    <property type="entry name" value="DUF445"/>
</dbReference>
<accession>A0A2W7HZR7</accession>
<name>A0A2W7HZR7_9PROT</name>
<keyword evidence="1" id="KW-1133">Transmembrane helix</keyword>
<dbReference type="GO" id="GO:0005886">
    <property type="term" value="C:plasma membrane"/>
    <property type="evidence" value="ECO:0007669"/>
    <property type="project" value="TreeGrafter"/>
</dbReference>
<dbReference type="Pfam" id="PF04286">
    <property type="entry name" value="DUF445"/>
    <property type="match status" value="1"/>
</dbReference>
<proteinExistence type="predicted"/>
<dbReference type="PANTHER" id="PTHR38442:SF1">
    <property type="entry name" value="INNER MEMBRANE PROTEIN"/>
    <property type="match status" value="1"/>
</dbReference>
<evidence type="ECO:0000256" key="1">
    <source>
        <dbReference type="SAM" id="Phobius"/>
    </source>
</evidence>
<feature type="transmembrane region" description="Helical" evidence="1">
    <location>
        <begin position="403"/>
        <end position="425"/>
    </location>
</feature>
<protein>
    <submittedName>
        <fullName evidence="2">Uncharacterized membrane-anchored protein YjiN (DUF445 family)</fullName>
    </submittedName>
</protein>
<evidence type="ECO:0000313" key="2">
    <source>
        <dbReference type="EMBL" id="PZW40036.1"/>
    </source>
</evidence>
<organism evidence="2 3">
    <name type="scientific">Humitalea rosea</name>
    <dbReference type="NCBI Taxonomy" id="990373"/>
    <lineage>
        <taxon>Bacteria</taxon>
        <taxon>Pseudomonadati</taxon>
        <taxon>Pseudomonadota</taxon>
        <taxon>Alphaproteobacteria</taxon>
        <taxon>Acetobacterales</taxon>
        <taxon>Roseomonadaceae</taxon>
        <taxon>Humitalea</taxon>
    </lineage>
</organism>
<keyword evidence="1" id="KW-0472">Membrane</keyword>
<dbReference type="Proteomes" id="UP000249688">
    <property type="component" value="Unassembled WGS sequence"/>
</dbReference>
<evidence type="ECO:0000313" key="3">
    <source>
        <dbReference type="Proteomes" id="UP000249688"/>
    </source>
</evidence>
<gene>
    <name evidence="2" type="ORF">C8P66_1254</name>
</gene>
<feature type="transmembrane region" description="Helical" evidence="1">
    <location>
        <begin position="23"/>
        <end position="41"/>
    </location>
</feature>
<dbReference type="PANTHER" id="PTHR38442">
    <property type="entry name" value="INNER MEMBRANE PROTEIN-RELATED"/>
    <property type="match status" value="1"/>
</dbReference>
<reference evidence="2 3" key="1">
    <citation type="submission" date="2018-06" db="EMBL/GenBank/DDBJ databases">
        <title>Genomic Encyclopedia of Archaeal and Bacterial Type Strains, Phase II (KMG-II): from individual species to whole genera.</title>
        <authorList>
            <person name="Goeker M."/>
        </authorList>
    </citation>
    <scope>NUCLEOTIDE SEQUENCE [LARGE SCALE GENOMIC DNA]</scope>
    <source>
        <strain evidence="2 3">DSM 24525</strain>
    </source>
</reference>
<dbReference type="EMBL" id="QKYU01000025">
    <property type="protein sequence ID" value="PZW40036.1"/>
    <property type="molecule type" value="Genomic_DNA"/>
</dbReference>
<dbReference type="AlphaFoldDB" id="A0A2W7HZR7"/>
<sequence length="426" mass="45688">MQGSPLPDPDAALRRGLSRHRRFATGLLLAMGAAMLGAYALPSGYWADLAQAATKAGLVGGLADWFAVTALFRRPLGLPIPHTAIIPTQKARLGKGLGRFVANHVFVESEVRGILARLDPAAILQRFLADPETSRQTARALSGMLPRILQTISDGRARRFLTRLLPRMVTGPAAARLVARVLRALISGGRHQEVFGLAVAQLKALLVAREDALREAIAGRVRAEGGAVVGWLAGATVARRILAALNAELDKVEPEDSELRAAFAEWVAREIDRLESDPERAAALARVMRDALAHPSVETWLMDVWDRLRAGLATDAARPDGRTVSLLAGVMANAGTLLSEDPAARERFNLAVERVLVALLPSAQTRLADFIGGVVEGWDTETVTDKIELRVGRDLQYVRINGTLVGFLAGGVLYAALTAAFGYVAH</sequence>
<keyword evidence="1" id="KW-0812">Transmembrane</keyword>
<dbReference type="RefSeq" id="WP_111399795.1">
    <property type="nucleotide sequence ID" value="NZ_QKYU01000025.1"/>
</dbReference>
<comment type="caution">
    <text evidence="2">The sequence shown here is derived from an EMBL/GenBank/DDBJ whole genome shotgun (WGS) entry which is preliminary data.</text>
</comment>
<dbReference type="OrthoDB" id="9769590at2"/>